<protein>
    <submittedName>
        <fullName evidence="1">Uncharacterized protein</fullName>
    </submittedName>
</protein>
<organism evidence="1 2">
    <name type="scientific">Gossypium lobatum</name>
    <dbReference type="NCBI Taxonomy" id="34289"/>
    <lineage>
        <taxon>Eukaryota</taxon>
        <taxon>Viridiplantae</taxon>
        <taxon>Streptophyta</taxon>
        <taxon>Embryophyta</taxon>
        <taxon>Tracheophyta</taxon>
        <taxon>Spermatophyta</taxon>
        <taxon>Magnoliopsida</taxon>
        <taxon>eudicotyledons</taxon>
        <taxon>Gunneridae</taxon>
        <taxon>Pentapetalae</taxon>
        <taxon>rosids</taxon>
        <taxon>malvids</taxon>
        <taxon>Malvales</taxon>
        <taxon>Malvaceae</taxon>
        <taxon>Malvoideae</taxon>
        <taxon>Gossypium</taxon>
    </lineage>
</organism>
<comment type="caution">
    <text evidence="1">The sequence shown here is derived from an EMBL/GenBank/DDBJ whole genome shotgun (WGS) entry which is preliminary data.</text>
</comment>
<sequence>MTDMEVLFWKNQVAFPVSLQTPASFDQIRNDWPMRPDLQEILKKMEDIRAKSDNDVTLDELNRELDSLGKQRK</sequence>
<dbReference type="Proteomes" id="UP000593572">
    <property type="component" value="Unassembled WGS sequence"/>
</dbReference>
<gene>
    <name evidence="1" type="ORF">Golob_018688</name>
</gene>
<feature type="non-terminal residue" evidence="1">
    <location>
        <position position="73"/>
    </location>
</feature>
<dbReference type="AlphaFoldDB" id="A0A7J8MB30"/>
<name>A0A7J8MB30_9ROSI</name>
<keyword evidence="2" id="KW-1185">Reference proteome</keyword>
<reference evidence="1 2" key="1">
    <citation type="journal article" date="2019" name="Genome Biol. Evol.">
        <title>Insights into the evolution of the New World diploid cottons (Gossypium, subgenus Houzingenia) based on genome sequencing.</title>
        <authorList>
            <person name="Grover C.E."/>
            <person name="Arick M.A. 2nd"/>
            <person name="Thrash A."/>
            <person name="Conover J.L."/>
            <person name="Sanders W.S."/>
            <person name="Peterson D.G."/>
            <person name="Frelichowski J.E."/>
            <person name="Scheffler J.A."/>
            <person name="Scheffler B.E."/>
            <person name="Wendel J.F."/>
        </authorList>
    </citation>
    <scope>NUCLEOTIDE SEQUENCE [LARGE SCALE GENOMIC DNA]</scope>
    <source>
        <strain evidence="1">157</strain>
        <tissue evidence="1">Leaf</tissue>
    </source>
</reference>
<proteinExistence type="predicted"/>
<evidence type="ECO:0000313" key="2">
    <source>
        <dbReference type="Proteomes" id="UP000593572"/>
    </source>
</evidence>
<dbReference type="EMBL" id="JABEZX010000007">
    <property type="protein sequence ID" value="MBA0561895.1"/>
    <property type="molecule type" value="Genomic_DNA"/>
</dbReference>
<accession>A0A7J8MB30</accession>
<evidence type="ECO:0000313" key="1">
    <source>
        <dbReference type="EMBL" id="MBA0561895.1"/>
    </source>
</evidence>